<dbReference type="AlphaFoldDB" id="B5L3J7"/>
<evidence type="ECO:0000313" key="1">
    <source>
        <dbReference type="EMBL" id="ACA24867.1"/>
    </source>
</evidence>
<dbReference type="EMBL" id="EU294174">
    <property type="protein sequence ID" value="ACA24867.1"/>
    <property type="molecule type" value="Genomic_DNA"/>
</dbReference>
<reference evidence="1" key="1">
    <citation type="journal article" date="2008" name="FEMS Microbiol. Rev.">
        <title>Structure and genetics of Shigella O antigens.</title>
        <authorList>
            <person name="Liu B."/>
            <person name="Knirel Y.A."/>
            <person name="Feng L."/>
            <person name="Perepelov A.V."/>
            <person name="Senchenkova S.N."/>
            <person name="Wang Q."/>
            <person name="Reeves P.R."/>
            <person name="Wang L."/>
        </authorList>
    </citation>
    <scope>NUCLEOTIDE SEQUENCE</scope>
</reference>
<proteinExistence type="predicted"/>
<accession>B5L3J7</accession>
<name>B5L3J7_SHIDY</name>
<gene>
    <name evidence="1" type="primary">wffC</name>
</gene>
<protein>
    <submittedName>
        <fullName evidence="1">WffC</fullName>
    </submittedName>
</protein>
<organism evidence="1">
    <name type="scientific">Shigella dysenteriae</name>
    <dbReference type="NCBI Taxonomy" id="622"/>
    <lineage>
        <taxon>Bacteria</taxon>
        <taxon>Pseudomonadati</taxon>
        <taxon>Pseudomonadota</taxon>
        <taxon>Gammaproteobacteria</taxon>
        <taxon>Enterobacterales</taxon>
        <taxon>Enterobacteriaceae</taxon>
        <taxon>Shigella</taxon>
    </lineage>
</organism>
<sequence length="273" mass="32204">MNKVNVIVALYYPNYYQRVREEIISFLQGFDYFIVFVDNNRTVKPNIENNKNVTWIIGSNIGGEFSAWDEGYDLLVNVKNPSDDEIIVFINDTFCHHHFFTCFDRYLYRKAISTCEDNNIYGDVNSIGEFFSVYDRHFSSWVSSYFFLGRKKNIDKLLPLNKQSGMDAEYMRYLSNALVSKRVDVPIFSDKLNQHLTNWLFPVNSKGWYGARNVSQQLILFKLNAIINEKLLTYNIIEHDLLLTNIYHGKIRTLYNSMRNKLYFFCKNNKLIG</sequence>